<dbReference type="Gene3D" id="3.40.50.720">
    <property type="entry name" value="NAD(P)-binding Rossmann-like Domain"/>
    <property type="match status" value="1"/>
</dbReference>
<evidence type="ECO:0000313" key="2">
    <source>
        <dbReference type="Proteomes" id="UP000517523"/>
    </source>
</evidence>
<dbReference type="InterPro" id="IPR036291">
    <property type="entry name" value="NAD(P)-bd_dom_sf"/>
</dbReference>
<name>A0A839TT65_9BACL</name>
<protein>
    <submittedName>
        <fullName evidence="1">Uncharacterized protein</fullName>
    </submittedName>
</protein>
<evidence type="ECO:0000313" key="1">
    <source>
        <dbReference type="EMBL" id="MBB3128588.1"/>
    </source>
</evidence>
<dbReference type="EMBL" id="JACHXJ010000002">
    <property type="protein sequence ID" value="MBB3128588.1"/>
    <property type="molecule type" value="Genomic_DNA"/>
</dbReference>
<organism evidence="1 2">
    <name type="scientific">Paenibacillus rhizosphaerae</name>
    <dbReference type="NCBI Taxonomy" id="297318"/>
    <lineage>
        <taxon>Bacteria</taxon>
        <taxon>Bacillati</taxon>
        <taxon>Bacillota</taxon>
        <taxon>Bacilli</taxon>
        <taxon>Bacillales</taxon>
        <taxon>Paenibacillaceae</taxon>
        <taxon>Paenibacillus</taxon>
    </lineage>
</organism>
<dbReference type="SUPFAM" id="SSF51735">
    <property type="entry name" value="NAD(P)-binding Rossmann-fold domains"/>
    <property type="match status" value="1"/>
</dbReference>
<comment type="caution">
    <text evidence="1">The sequence shown here is derived from an EMBL/GenBank/DDBJ whole genome shotgun (WGS) entry which is preliminary data.</text>
</comment>
<accession>A0A839TT65</accession>
<dbReference type="AlphaFoldDB" id="A0A839TT65"/>
<dbReference type="Proteomes" id="UP000517523">
    <property type="component" value="Unassembled WGS sequence"/>
</dbReference>
<reference evidence="1 2" key="1">
    <citation type="submission" date="2020-08" db="EMBL/GenBank/DDBJ databases">
        <title>Genomic Encyclopedia of Type Strains, Phase III (KMG-III): the genomes of soil and plant-associated and newly described type strains.</title>
        <authorList>
            <person name="Whitman W."/>
        </authorList>
    </citation>
    <scope>NUCLEOTIDE SEQUENCE [LARGE SCALE GENOMIC DNA]</scope>
    <source>
        <strain evidence="1 2">CECT 5831</strain>
    </source>
</reference>
<sequence>MLKVVNSAHPGWVKTEIGGQYAEIEASEGGKSSVLLATLPADGPTGQFFYMNHQLPW</sequence>
<dbReference type="RefSeq" id="WP_183582742.1">
    <property type="nucleotide sequence ID" value="NZ_JACHXJ010000002.1"/>
</dbReference>
<gene>
    <name evidence="1" type="ORF">FHS19_003242</name>
</gene>
<proteinExistence type="predicted"/>